<dbReference type="SUPFAM" id="SSF52402">
    <property type="entry name" value="Adenine nucleotide alpha hydrolases-like"/>
    <property type="match status" value="2"/>
</dbReference>
<feature type="domain" description="UspA" evidence="2">
    <location>
        <begin position="160"/>
        <end position="275"/>
    </location>
</feature>
<dbReference type="Pfam" id="PF00582">
    <property type="entry name" value="Usp"/>
    <property type="match status" value="1"/>
</dbReference>
<dbReference type="EMBL" id="CP123388">
    <property type="protein sequence ID" value="XCC97541.1"/>
    <property type="molecule type" value="Genomic_DNA"/>
</dbReference>
<comment type="similarity">
    <text evidence="1">Belongs to the universal stress protein A family.</text>
</comment>
<dbReference type="Gene3D" id="3.40.50.12370">
    <property type="match status" value="1"/>
</dbReference>
<dbReference type="AlphaFoldDB" id="A0AAU8ARL1"/>
<evidence type="ECO:0000313" key="3">
    <source>
        <dbReference type="EMBL" id="XCC97541.1"/>
    </source>
</evidence>
<dbReference type="InterPro" id="IPR006016">
    <property type="entry name" value="UspA"/>
</dbReference>
<protein>
    <submittedName>
        <fullName evidence="3">Universal stress protein</fullName>
    </submittedName>
</protein>
<dbReference type="PANTHER" id="PTHR46268">
    <property type="entry name" value="STRESS RESPONSE PROTEIN NHAX"/>
    <property type="match status" value="1"/>
</dbReference>
<evidence type="ECO:0000259" key="2">
    <source>
        <dbReference type="Pfam" id="PF00582"/>
    </source>
</evidence>
<evidence type="ECO:0000256" key="1">
    <source>
        <dbReference type="ARBA" id="ARBA00008791"/>
    </source>
</evidence>
<name>A0AAU8ARL1_9RHOB</name>
<gene>
    <name evidence="3" type="ORF">PVT71_26290</name>
</gene>
<organism evidence="3">
    <name type="scientific">Alloyangia sp. H15</name>
    <dbReference type="NCBI Taxonomy" id="3029062"/>
    <lineage>
        <taxon>Bacteria</taxon>
        <taxon>Pseudomonadati</taxon>
        <taxon>Pseudomonadota</taxon>
        <taxon>Alphaproteobacteria</taxon>
        <taxon>Rhodobacterales</taxon>
        <taxon>Roseobacteraceae</taxon>
        <taxon>Alloyangia</taxon>
    </lineage>
</organism>
<reference evidence="3" key="1">
    <citation type="submission" date="2023-02" db="EMBL/GenBank/DDBJ databases">
        <title>Description and genomic characterization of Salipiger bruguierae sp. nov., isolated from the sediment of mangrove plant Bruguiera sexangula.</title>
        <authorList>
            <person name="Long M."/>
        </authorList>
    </citation>
    <scope>NUCLEOTIDE SEQUENCE</scope>
    <source>
        <strain evidence="3">H15</strain>
        <plasmid evidence="3">unnamed3</plasmid>
    </source>
</reference>
<proteinExistence type="inferred from homology"/>
<dbReference type="RefSeq" id="WP_353476430.1">
    <property type="nucleotide sequence ID" value="NZ_CP123388.1"/>
</dbReference>
<accession>A0AAU8ARL1</accession>
<geneLocation type="plasmid" evidence="3">
    <name>unnamed3</name>
</geneLocation>
<dbReference type="PANTHER" id="PTHR46268:SF15">
    <property type="entry name" value="UNIVERSAL STRESS PROTEIN HP_0031"/>
    <property type="match status" value="1"/>
</dbReference>
<keyword evidence="3" id="KW-0614">Plasmid</keyword>
<dbReference type="CDD" id="cd00293">
    <property type="entry name" value="USP-like"/>
    <property type="match status" value="1"/>
</dbReference>
<sequence length="277" mass="30176">MTIKTISLILFDAEEAEWALPQASQLASGFDAHLSVMHPYNPMIFTDGIGAEPLIYASLQEWEEEESGRIRTIFDREVKATGILAEYRPQSTLYGAEEFLLSGSRGADLVLIGTNGALDRSPDDRNLMERVVRNLGRPVLVLTPKAALTGPIARLTIGWSDTREATRAAHDALSLAKDGAEVELVTIVSRAQRAVPGIDGKADFATSLDRLGYRVMVTERSATVEQRSEMLISSAQEFGAELLVTGAFGHSQLYDFVIGAVTRDLLDFAPLPVLLSK</sequence>